<feature type="transmembrane region" description="Helical" evidence="7">
    <location>
        <begin position="12"/>
        <end position="29"/>
    </location>
</feature>
<comment type="similarity">
    <text evidence="2">Belongs to the UPF0702 family.</text>
</comment>
<evidence type="ECO:0000256" key="2">
    <source>
        <dbReference type="ARBA" id="ARBA00006448"/>
    </source>
</evidence>
<keyword evidence="3" id="KW-1003">Cell membrane</keyword>
<name>A0A2S5ZUH8_9NOCA</name>
<keyword evidence="4 7" id="KW-0812">Transmembrane</keyword>
<proteinExistence type="inferred from homology"/>
<keyword evidence="6 7" id="KW-0472">Membrane</keyword>
<evidence type="ECO:0000259" key="8">
    <source>
        <dbReference type="Pfam" id="PF04239"/>
    </source>
</evidence>
<dbReference type="RefSeq" id="WP_104364910.1">
    <property type="nucleotide sequence ID" value="NZ_PSZD01000052.1"/>
</dbReference>
<dbReference type="Proteomes" id="UP000238356">
    <property type="component" value="Unassembled WGS sequence"/>
</dbReference>
<protein>
    <submittedName>
        <fullName evidence="9">DUF421 domain-containing protein</fullName>
    </submittedName>
</protein>
<keyword evidence="5 7" id="KW-1133">Transmembrane helix</keyword>
<dbReference type="PANTHER" id="PTHR34582:SF6">
    <property type="entry name" value="UPF0702 TRANSMEMBRANE PROTEIN YCAP"/>
    <property type="match status" value="1"/>
</dbReference>
<keyword evidence="10" id="KW-1185">Reference proteome</keyword>
<organism evidence="9 10">
    <name type="scientific">Nocardia nova</name>
    <dbReference type="NCBI Taxonomy" id="37330"/>
    <lineage>
        <taxon>Bacteria</taxon>
        <taxon>Bacillati</taxon>
        <taxon>Actinomycetota</taxon>
        <taxon>Actinomycetes</taxon>
        <taxon>Mycobacteriales</taxon>
        <taxon>Nocardiaceae</taxon>
        <taxon>Nocardia</taxon>
    </lineage>
</organism>
<evidence type="ECO:0000256" key="6">
    <source>
        <dbReference type="ARBA" id="ARBA00023136"/>
    </source>
</evidence>
<comment type="caution">
    <text evidence="9">The sequence shown here is derived from an EMBL/GenBank/DDBJ whole genome shotgun (WGS) entry which is preliminary data.</text>
</comment>
<evidence type="ECO:0000313" key="9">
    <source>
        <dbReference type="EMBL" id="PPJ18811.1"/>
    </source>
</evidence>
<dbReference type="Gene3D" id="3.30.240.20">
    <property type="entry name" value="bsu07140 like domains"/>
    <property type="match status" value="1"/>
</dbReference>
<evidence type="ECO:0000256" key="7">
    <source>
        <dbReference type="SAM" id="Phobius"/>
    </source>
</evidence>
<feature type="domain" description="YetF C-terminal" evidence="8">
    <location>
        <begin position="91"/>
        <end position="167"/>
    </location>
</feature>
<accession>A0A2S5ZUH8</accession>
<evidence type="ECO:0000313" key="10">
    <source>
        <dbReference type="Proteomes" id="UP000238356"/>
    </source>
</evidence>
<evidence type="ECO:0000256" key="4">
    <source>
        <dbReference type="ARBA" id="ARBA00022692"/>
    </source>
</evidence>
<comment type="subcellular location">
    <subcellularLocation>
        <location evidence="1">Cell membrane</location>
        <topology evidence="1">Multi-pass membrane protein</topology>
    </subcellularLocation>
</comment>
<evidence type="ECO:0000256" key="5">
    <source>
        <dbReference type="ARBA" id="ARBA00022989"/>
    </source>
</evidence>
<dbReference type="InterPro" id="IPR007353">
    <property type="entry name" value="DUF421"/>
</dbReference>
<evidence type="ECO:0000256" key="3">
    <source>
        <dbReference type="ARBA" id="ARBA00022475"/>
    </source>
</evidence>
<dbReference type="Pfam" id="PF04239">
    <property type="entry name" value="DUF421"/>
    <property type="match status" value="1"/>
</dbReference>
<dbReference type="AlphaFoldDB" id="A0A2S5ZUH8"/>
<dbReference type="GO" id="GO:0005886">
    <property type="term" value="C:plasma membrane"/>
    <property type="evidence" value="ECO:0007669"/>
    <property type="project" value="UniProtKB-SubCell"/>
</dbReference>
<reference evidence="9 10" key="1">
    <citation type="submission" date="2018-02" db="EMBL/GenBank/DDBJ databases">
        <title>8 Nocardia nova and 1 Nocardia cyriacigeorgica strain used for evolution to TMP-SMX.</title>
        <authorList>
            <person name="Mehta H."/>
            <person name="Weng J."/>
            <person name="Shamoo Y."/>
        </authorList>
    </citation>
    <scope>NUCLEOTIDE SEQUENCE [LARGE SCALE GENOMIC DNA]</scope>
    <source>
        <strain evidence="9 10">BAA2227</strain>
    </source>
</reference>
<dbReference type="InterPro" id="IPR023090">
    <property type="entry name" value="UPF0702_alpha/beta_dom_sf"/>
</dbReference>
<gene>
    <name evidence="9" type="ORF">C5F51_36085</name>
</gene>
<sequence length="174" mass="19225">MEWLVGQWDSVWMVAAKAALLTITGLAGLRVSVRRPLAQMSMFDFITASALGAIIGRSATADTTSYVQGAVAIVTILLVHRLICAARFHSWMAALVDHPVRVLVADGRMRRRELHRCGITPSDIEGVLRERGVSDLAEVAYLLYEHAGQFTVVSRDRRSGPLVTAVVSDRWNRR</sequence>
<evidence type="ECO:0000256" key="1">
    <source>
        <dbReference type="ARBA" id="ARBA00004651"/>
    </source>
</evidence>
<dbReference type="EMBL" id="PSZD01000052">
    <property type="protein sequence ID" value="PPJ18811.1"/>
    <property type="molecule type" value="Genomic_DNA"/>
</dbReference>
<dbReference type="PANTHER" id="PTHR34582">
    <property type="entry name" value="UPF0702 TRANSMEMBRANE PROTEIN YCAP"/>
    <property type="match status" value="1"/>
</dbReference>